<feature type="disulfide bond" evidence="9">
    <location>
        <begin position="93"/>
        <end position="108"/>
    </location>
</feature>
<keyword evidence="3" id="KW-0964">Secreted</keyword>
<feature type="disulfide bond" evidence="9">
    <location>
        <begin position="100"/>
        <end position="114"/>
    </location>
</feature>
<dbReference type="Pfam" id="PF05039">
    <property type="entry name" value="Agouti"/>
    <property type="match status" value="1"/>
</dbReference>
<dbReference type="Ensembl" id="ENSDCDT00010062036.1">
    <property type="protein sequence ID" value="ENSDCDP00010051573.1"/>
    <property type="gene ID" value="ENSDCDG00010030369.1"/>
</dbReference>
<evidence type="ECO:0000256" key="10">
    <source>
        <dbReference type="SAM" id="MobiDB-lite"/>
    </source>
</evidence>
<protein>
    <recommendedName>
        <fullName evidence="2">Agouti-signaling protein</fullName>
    </recommendedName>
    <alternativeName>
        <fullName evidence="8">Agouti switch protein</fullName>
    </alternativeName>
</protein>
<dbReference type="PROSITE" id="PS60024">
    <property type="entry name" value="AGOUTI_1"/>
    <property type="match status" value="1"/>
</dbReference>
<keyword evidence="5" id="KW-0960">Knottin</keyword>
<keyword evidence="11" id="KW-0812">Transmembrane</keyword>
<evidence type="ECO:0000256" key="3">
    <source>
        <dbReference type="ARBA" id="ARBA00022525"/>
    </source>
</evidence>
<dbReference type="PANTHER" id="PTHR16551:SF1">
    <property type="entry name" value="AGOUTI-SIGNALING PROTEIN"/>
    <property type="match status" value="1"/>
</dbReference>
<evidence type="ECO:0000256" key="6">
    <source>
        <dbReference type="ARBA" id="ARBA00023157"/>
    </source>
</evidence>
<evidence type="ECO:0000256" key="8">
    <source>
        <dbReference type="ARBA" id="ARBA00033432"/>
    </source>
</evidence>
<feature type="disulfide bond" evidence="9">
    <location>
        <begin position="111"/>
        <end position="132"/>
    </location>
</feature>
<dbReference type="GO" id="GO:0032438">
    <property type="term" value="P:melanosome organization"/>
    <property type="evidence" value="ECO:0007669"/>
    <property type="project" value="TreeGrafter"/>
</dbReference>
<dbReference type="InterPro" id="IPR027300">
    <property type="entry name" value="Agouti_dom"/>
</dbReference>
<reference evidence="13 14" key="1">
    <citation type="submission" date="2020-06" db="EMBL/GenBank/DDBJ databases">
        <authorList>
            <consortium name="Wellcome Sanger Institute Data Sharing"/>
        </authorList>
    </citation>
    <scope>NUCLEOTIDE SEQUENCE [LARGE SCALE GENOMIC DNA]</scope>
</reference>
<accession>A0AAY4E1R2</accession>
<dbReference type="PANTHER" id="PTHR16551">
    <property type="entry name" value="AGOUTI RELATED"/>
    <property type="match status" value="1"/>
</dbReference>
<dbReference type="GO" id="GO:0031779">
    <property type="term" value="F:melanocortin receptor binding"/>
    <property type="evidence" value="ECO:0007669"/>
    <property type="project" value="TreeGrafter"/>
</dbReference>
<dbReference type="GO" id="GO:0009755">
    <property type="term" value="P:hormone-mediated signaling pathway"/>
    <property type="evidence" value="ECO:0007669"/>
    <property type="project" value="InterPro"/>
</dbReference>
<feature type="disulfide bond" evidence="9">
    <location>
        <begin position="107"/>
        <end position="125"/>
    </location>
</feature>
<keyword evidence="11" id="KW-0472">Membrane</keyword>
<name>A0AAY4E1R2_9TELE</name>
<dbReference type="InterPro" id="IPR036836">
    <property type="entry name" value="Agouti_dom_sf"/>
</dbReference>
<comment type="subcellular location">
    <subcellularLocation>
        <location evidence="1">Secreted</location>
    </subcellularLocation>
</comment>
<feature type="region of interest" description="Disordered" evidence="10">
    <location>
        <begin position="65"/>
        <end position="92"/>
    </location>
</feature>
<keyword evidence="7" id="KW-0325">Glycoprotein</keyword>
<evidence type="ECO:0000256" key="1">
    <source>
        <dbReference type="ARBA" id="ARBA00004613"/>
    </source>
</evidence>
<keyword evidence="6 9" id="KW-1015">Disulfide bond</keyword>
<dbReference type="InterPro" id="IPR007733">
    <property type="entry name" value="Agouti"/>
</dbReference>
<gene>
    <name evidence="13" type="primary">asip1</name>
</gene>
<proteinExistence type="predicted"/>
<dbReference type="GO" id="GO:0005184">
    <property type="term" value="F:neuropeptide hormone activity"/>
    <property type="evidence" value="ECO:0007669"/>
    <property type="project" value="TreeGrafter"/>
</dbReference>
<feature type="domain" description="Agouti" evidence="12">
    <location>
        <begin position="93"/>
        <end position="132"/>
    </location>
</feature>
<evidence type="ECO:0000256" key="5">
    <source>
        <dbReference type="ARBA" id="ARBA00022854"/>
    </source>
</evidence>
<dbReference type="AlphaFoldDB" id="A0AAY4E1R2"/>
<evidence type="ECO:0000259" key="12">
    <source>
        <dbReference type="PROSITE" id="PS51150"/>
    </source>
</evidence>
<dbReference type="GeneTree" id="ENSGT00940000176173"/>
<sequence>MKMDSRVLLCYLMVSSTGWLLVYTHMLIQDRLSCTSESGVDVLQERTHSTPPPVLIVELSKNVKRNKTRTEKKARKQNKFSVKSKRPPPPANCVPLWGSCKTPDAMCCDYCAYCQCRLFKTVCFCRMGYPRC</sequence>
<evidence type="ECO:0000256" key="2">
    <source>
        <dbReference type="ARBA" id="ARBA00017885"/>
    </source>
</evidence>
<dbReference type="GO" id="GO:0005615">
    <property type="term" value="C:extracellular space"/>
    <property type="evidence" value="ECO:0007669"/>
    <property type="project" value="TreeGrafter"/>
</dbReference>
<evidence type="ECO:0000256" key="9">
    <source>
        <dbReference type="PROSITE-ProRule" id="PRU00494"/>
    </source>
</evidence>
<reference evidence="13" key="2">
    <citation type="submission" date="2025-08" db="UniProtKB">
        <authorList>
            <consortium name="Ensembl"/>
        </authorList>
    </citation>
    <scope>IDENTIFICATION</scope>
</reference>
<dbReference type="RefSeq" id="XP_028854899.1">
    <property type="nucleotide sequence ID" value="XM_028999066.1"/>
</dbReference>
<keyword evidence="11" id="KW-1133">Transmembrane helix</keyword>
<evidence type="ECO:0000256" key="11">
    <source>
        <dbReference type="SAM" id="Phobius"/>
    </source>
</evidence>
<evidence type="ECO:0000256" key="7">
    <source>
        <dbReference type="ARBA" id="ARBA00023180"/>
    </source>
</evidence>
<dbReference type="Gene3D" id="4.10.760.10">
    <property type="entry name" value="Agouti domain"/>
    <property type="match status" value="1"/>
</dbReference>
<dbReference type="Proteomes" id="UP000694580">
    <property type="component" value="Chromosome 12"/>
</dbReference>
<organism evidence="13 14">
    <name type="scientific">Denticeps clupeoides</name>
    <name type="common">denticle herring</name>
    <dbReference type="NCBI Taxonomy" id="299321"/>
    <lineage>
        <taxon>Eukaryota</taxon>
        <taxon>Metazoa</taxon>
        <taxon>Chordata</taxon>
        <taxon>Craniata</taxon>
        <taxon>Vertebrata</taxon>
        <taxon>Euteleostomi</taxon>
        <taxon>Actinopterygii</taxon>
        <taxon>Neopterygii</taxon>
        <taxon>Teleostei</taxon>
        <taxon>Clupei</taxon>
        <taxon>Clupeiformes</taxon>
        <taxon>Denticipitoidei</taxon>
        <taxon>Denticipitidae</taxon>
        <taxon>Denticeps</taxon>
    </lineage>
</organism>
<dbReference type="PROSITE" id="PS51150">
    <property type="entry name" value="AGOUTI_2"/>
    <property type="match status" value="1"/>
</dbReference>
<evidence type="ECO:0000313" key="14">
    <source>
        <dbReference type="Proteomes" id="UP000694580"/>
    </source>
</evidence>
<dbReference type="SMART" id="SM00792">
    <property type="entry name" value="Agouti"/>
    <property type="match status" value="1"/>
</dbReference>
<dbReference type="GeneID" id="114801095"/>
<dbReference type="SUPFAM" id="SSF57055">
    <property type="entry name" value="Agouti-related protein"/>
    <property type="match status" value="1"/>
</dbReference>
<keyword evidence="14" id="KW-1185">Reference proteome</keyword>
<feature type="compositionally biased region" description="Basic residues" evidence="10">
    <location>
        <begin position="65"/>
        <end position="86"/>
    </location>
</feature>
<feature type="transmembrane region" description="Helical" evidence="11">
    <location>
        <begin position="7"/>
        <end position="28"/>
    </location>
</feature>
<keyword evidence="4" id="KW-0732">Signal</keyword>
<reference evidence="13" key="3">
    <citation type="submission" date="2025-09" db="UniProtKB">
        <authorList>
            <consortium name="Ensembl"/>
        </authorList>
    </citation>
    <scope>IDENTIFICATION</scope>
</reference>
<feature type="disulfide bond" evidence="9">
    <location>
        <begin position="116"/>
        <end position="123"/>
    </location>
</feature>
<evidence type="ECO:0000256" key="4">
    <source>
        <dbReference type="ARBA" id="ARBA00022729"/>
    </source>
</evidence>
<evidence type="ECO:0000313" key="13">
    <source>
        <dbReference type="Ensembl" id="ENSDCDP00010051573.1"/>
    </source>
</evidence>